<evidence type="ECO:0000256" key="9">
    <source>
        <dbReference type="ARBA" id="ARBA00022723"/>
    </source>
</evidence>
<feature type="domain" description="Mur ligase C-terminal" evidence="22">
    <location>
        <begin position="303"/>
        <end position="420"/>
    </location>
</feature>
<comment type="function">
    <text evidence="1">Functions in two distinct reactions of the de novo folate biosynthetic pathway. Catalyzes the addition of a glutamate residue to dihydropteroate (7,8-dihydropteroate or H2Pte) to form dihydrofolate (7,8-dihydrofolate monoglutamate or H2Pte-Glu). Also catalyzes successive additions of L-glutamate to tetrahydrofolate or 10-formyltetrahydrofolate or 5,10-methylenetetrahydrofolate, leading to folylpolyglutamate derivatives.</text>
</comment>
<evidence type="ECO:0000256" key="5">
    <source>
        <dbReference type="ARBA" id="ARBA00013023"/>
    </source>
</evidence>
<keyword evidence="12" id="KW-0460">Magnesium</keyword>
<dbReference type="InterPro" id="IPR036565">
    <property type="entry name" value="Mur-like_cat_sf"/>
</dbReference>
<dbReference type="Proteomes" id="UP001199816">
    <property type="component" value="Unassembled WGS sequence"/>
</dbReference>
<evidence type="ECO:0000256" key="11">
    <source>
        <dbReference type="ARBA" id="ARBA00022840"/>
    </source>
</evidence>
<name>A0ABS8PPQ6_9BACT</name>
<dbReference type="InterPro" id="IPR018109">
    <property type="entry name" value="Folylpolyglutamate_synth_CS"/>
</dbReference>
<evidence type="ECO:0000313" key="25">
    <source>
        <dbReference type="Proteomes" id="UP001199816"/>
    </source>
</evidence>
<evidence type="ECO:0000256" key="13">
    <source>
        <dbReference type="ARBA" id="ARBA00022909"/>
    </source>
</evidence>
<dbReference type="EMBL" id="JAJNEC010000003">
    <property type="protein sequence ID" value="MCD2421806.1"/>
    <property type="molecule type" value="Genomic_DNA"/>
</dbReference>
<dbReference type="PROSITE" id="PS01012">
    <property type="entry name" value="FOLYLPOLYGLU_SYNT_2"/>
    <property type="match status" value="1"/>
</dbReference>
<evidence type="ECO:0000256" key="18">
    <source>
        <dbReference type="ARBA" id="ARBA00047808"/>
    </source>
</evidence>
<evidence type="ECO:0000256" key="12">
    <source>
        <dbReference type="ARBA" id="ARBA00022842"/>
    </source>
</evidence>
<comment type="pathway">
    <text evidence="3">Cofactor biosynthesis; tetrahydrofolylpolyglutamate biosynthesis.</text>
</comment>
<protein>
    <recommendedName>
        <fullName evidence="7">Dihydrofolate synthase/folylpolyglutamate synthase</fullName>
        <ecNumber evidence="5">6.3.2.12</ecNumber>
        <ecNumber evidence="6">6.3.2.17</ecNumber>
    </recommendedName>
    <alternativeName>
        <fullName evidence="16">Folylpoly-gamma-glutamate synthetase-dihydrofolate synthetase</fullName>
    </alternativeName>
    <alternativeName>
        <fullName evidence="14">Folylpolyglutamate synthetase</fullName>
    </alternativeName>
    <alternativeName>
        <fullName evidence="15">Tetrahydrofolylpolyglutamate synthase</fullName>
    </alternativeName>
</protein>
<dbReference type="EC" id="6.3.2.17" evidence="6"/>
<comment type="pathway">
    <text evidence="2">Cofactor biosynthesis; tetrahydrofolate biosynthesis; 7,8-dihydrofolate from 2-amino-4-hydroxy-6-hydroxymethyl-7,8-dihydropteridine diphosphate and 4-aminobenzoate: step 2/2.</text>
</comment>
<dbReference type="InterPro" id="IPR036615">
    <property type="entry name" value="Mur_ligase_C_dom_sf"/>
</dbReference>
<evidence type="ECO:0000256" key="20">
    <source>
        <dbReference type="ARBA" id="ARBA00049161"/>
    </source>
</evidence>
<evidence type="ECO:0000256" key="8">
    <source>
        <dbReference type="ARBA" id="ARBA00022598"/>
    </source>
</evidence>
<keyword evidence="8 21" id="KW-0436">Ligase</keyword>
<dbReference type="SUPFAM" id="SSF53623">
    <property type="entry name" value="MurD-like peptide ligases, catalytic domain"/>
    <property type="match status" value="1"/>
</dbReference>
<dbReference type="RefSeq" id="WP_231002708.1">
    <property type="nucleotide sequence ID" value="NZ_JAJNEC010000003.1"/>
</dbReference>
<dbReference type="SUPFAM" id="SSF53244">
    <property type="entry name" value="MurD-like peptide ligases, peptide-binding domain"/>
    <property type="match status" value="1"/>
</dbReference>
<dbReference type="InterPro" id="IPR001645">
    <property type="entry name" value="Folylpolyglutamate_synth"/>
</dbReference>
<dbReference type="Gene3D" id="3.90.190.20">
    <property type="entry name" value="Mur ligase, C-terminal domain"/>
    <property type="match status" value="1"/>
</dbReference>
<evidence type="ECO:0000313" key="24">
    <source>
        <dbReference type="EMBL" id="MCD2421806.1"/>
    </source>
</evidence>
<dbReference type="InterPro" id="IPR004101">
    <property type="entry name" value="Mur_ligase_C"/>
</dbReference>
<comment type="caution">
    <text evidence="24">The sequence shown here is derived from an EMBL/GenBank/DDBJ whole genome shotgun (WGS) entry which is preliminary data.</text>
</comment>
<gene>
    <name evidence="24" type="ORF">LQ567_03470</name>
</gene>
<dbReference type="PIRSF" id="PIRSF001563">
    <property type="entry name" value="Folylpolyglu_synth"/>
    <property type="match status" value="1"/>
</dbReference>
<dbReference type="PANTHER" id="PTHR11136">
    <property type="entry name" value="FOLYLPOLYGLUTAMATE SYNTHASE-RELATED"/>
    <property type="match status" value="1"/>
</dbReference>
<evidence type="ECO:0000256" key="1">
    <source>
        <dbReference type="ARBA" id="ARBA00002714"/>
    </source>
</evidence>
<evidence type="ECO:0000256" key="4">
    <source>
        <dbReference type="ARBA" id="ARBA00008276"/>
    </source>
</evidence>
<evidence type="ECO:0000256" key="10">
    <source>
        <dbReference type="ARBA" id="ARBA00022741"/>
    </source>
</evidence>
<dbReference type="InterPro" id="IPR013221">
    <property type="entry name" value="Mur_ligase_cen"/>
</dbReference>
<evidence type="ECO:0000256" key="6">
    <source>
        <dbReference type="ARBA" id="ARBA00013025"/>
    </source>
</evidence>
<dbReference type="PROSITE" id="PS01011">
    <property type="entry name" value="FOLYLPOLYGLU_SYNT_1"/>
    <property type="match status" value="1"/>
</dbReference>
<evidence type="ECO:0000256" key="14">
    <source>
        <dbReference type="ARBA" id="ARBA00030048"/>
    </source>
</evidence>
<dbReference type="NCBIfam" id="TIGR01499">
    <property type="entry name" value="folC"/>
    <property type="match status" value="1"/>
</dbReference>
<comment type="catalytic activity">
    <reaction evidence="17">
        <text>(6S)-5,6,7,8-tetrahydrofolyl-(gamma-L-Glu)(n) + L-glutamate + ATP = (6S)-5,6,7,8-tetrahydrofolyl-(gamma-L-Glu)(n+1) + ADP + phosphate + H(+)</text>
        <dbReference type="Rhea" id="RHEA:10580"/>
        <dbReference type="Rhea" id="RHEA-COMP:14738"/>
        <dbReference type="Rhea" id="RHEA-COMP:14740"/>
        <dbReference type="ChEBI" id="CHEBI:15378"/>
        <dbReference type="ChEBI" id="CHEBI:29985"/>
        <dbReference type="ChEBI" id="CHEBI:30616"/>
        <dbReference type="ChEBI" id="CHEBI:43474"/>
        <dbReference type="ChEBI" id="CHEBI:141005"/>
        <dbReference type="ChEBI" id="CHEBI:456216"/>
        <dbReference type="EC" id="6.3.2.17"/>
    </reaction>
</comment>
<organism evidence="24 25">
    <name type="scientific">Niabella pedocola</name>
    <dbReference type="NCBI Taxonomy" id="1752077"/>
    <lineage>
        <taxon>Bacteria</taxon>
        <taxon>Pseudomonadati</taxon>
        <taxon>Bacteroidota</taxon>
        <taxon>Chitinophagia</taxon>
        <taxon>Chitinophagales</taxon>
        <taxon>Chitinophagaceae</taxon>
        <taxon>Niabella</taxon>
    </lineage>
</organism>
<dbReference type="Gene3D" id="3.40.1190.10">
    <property type="entry name" value="Mur-like, catalytic domain"/>
    <property type="match status" value="1"/>
</dbReference>
<accession>A0ABS8PPQ6</accession>
<evidence type="ECO:0000256" key="16">
    <source>
        <dbReference type="ARBA" id="ARBA00032510"/>
    </source>
</evidence>
<dbReference type="Pfam" id="PF02875">
    <property type="entry name" value="Mur_ligase_C"/>
    <property type="match status" value="1"/>
</dbReference>
<sequence>MTYQQTLDYIYAQLPMFSRVGAAAIKPGFENINALCAFLGAPQTKIKCIHIAGTNGKGSVSHMLASILQSQGYKTGLYTSPHLTDFRERIRINGKMISEAEVVAFIEKIQPEIGRLAPSFFEITVAMAFDHFAKEAVDVAVIETGLGGRLDSTNIIRPVVSVITNIGLDHVQLLGDTLPKIAGEKAGIIKEGIPVVIGETHPETAPVFIEKARELDAPIHFADQVYHAENWYYQEETLIAEVSKQDAVDHLRYAMELSGAYQVKNLLTVLETCRQLRQLHIVLDEDAVAKGIAHTKKLSGLHGRWETIHKNPKIILDVAHNEDGIRQVLNQLELTSYRKLHLVLGMVKDKDIDKVLSLLPASAVYYFTQANLPRALPAVELAEKAGGFQLKGTVWPDVNAALDAAKAQAHTDDLVLVCGSIFLIGEVKEHFSH</sequence>
<keyword evidence="13" id="KW-0289">Folate biosynthesis</keyword>
<evidence type="ECO:0000256" key="19">
    <source>
        <dbReference type="ARBA" id="ARBA00049035"/>
    </source>
</evidence>
<evidence type="ECO:0000256" key="3">
    <source>
        <dbReference type="ARBA" id="ARBA00005150"/>
    </source>
</evidence>
<keyword evidence="11 21" id="KW-0067">ATP-binding</keyword>
<comment type="catalytic activity">
    <reaction evidence="18">
        <text>10-formyltetrahydrofolyl-(gamma-L-Glu)(n) + L-glutamate + ATP = 10-formyltetrahydrofolyl-(gamma-L-Glu)(n+1) + ADP + phosphate + H(+)</text>
        <dbReference type="Rhea" id="RHEA:51904"/>
        <dbReference type="Rhea" id="RHEA-COMP:13088"/>
        <dbReference type="Rhea" id="RHEA-COMP:14300"/>
        <dbReference type="ChEBI" id="CHEBI:15378"/>
        <dbReference type="ChEBI" id="CHEBI:29985"/>
        <dbReference type="ChEBI" id="CHEBI:30616"/>
        <dbReference type="ChEBI" id="CHEBI:43474"/>
        <dbReference type="ChEBI" id="CHEBI:134413"/>
        <dbReference type="ChEBI" id="CHEBI:456216"/>
        <dbReference type="EC" id="6.3.2.17"/>
    </reaction>
</comment>
<dbReference type="Pfam" id="PF08245">
    <property type="entry name" value="Mur_ligase_M"/>
    <property type="match status" value="1"/>
</dbReference>
<keyword evidence="9" id="KW-0479">Metal-binding</keyword>
<comment type="catalytic activity">
    <reaction evidence="19">
        <text>(6R)-5,10-methylenetetrahydrofolyl-(gamma-L-Glu)(n) + L-glutamate + ATP = (6R)-5,10-methylenetetrahydrofolyl-(gamma-L-Glu)(n+1) + ADP + phosphate + H(+)</text>
        <dbReference type="Rhea" id="RHEA:51912"/>
        <dbReference type="Rhea" id="RHEA-COMP:13257"/>
        <dbReference type="Rhea" id="RHEA-COMP:13258"/>
        <dbReference type="ChEBI" id="CHEBI:15378"/>
        <dbReference type="ChEBI" id="CHEBI:29985"/>
        <dbReference type="ChEBI" id="CHEBI:30616"/>
        <dbReference type="ChEBI" id="CHEBI:43474"/>
        <dbReference type="ChEBI" id="CHEBI:136572"/>
        <dbReference type="ChEBI" id="CHEBI:456216"/>
        <dbReference type="EC" id="6.3.2.17"/>
    </reaction>
</comment>
<evidence type="ECO:0000256" key="17">
    <source>
        <dbReference type="ARBA" id="ARBA00047493"/>
    </source>
</evidence>
<reference evidence="24 25" key="1">
    <citation type="submission" date="2021-11" db="EMBL/GenBank/DDBJ databases">
        <title>Genomic of Niabella pedocola.</title>
        <authorList>
            <person name="Wu T."/>
        </authorList>
    </citation>
    <scope>NUCLEOTIDE SEQUENCE [LARGE SCALE GENOMIC DNA]</scope>
    <source>
        <strain evidence="24 25">JCM 31011</strain>
    </source>
</reference>
<keyword evidence="25" id="KW-1185">Reference proteome</keyword>
<comment type="similarity">
    <text evidence="4 21">Belongs to the folylpolyglutamate synthase family.</text>
</comment>
<dbReference type="PANTHER" id="PTHR11136:SF0">
    <property type="entry name" value="DIHYDROFOLATE SYNTHETASE-RELATED"/>
    <property type="match status" value="1"/>
</dbReference>
<comment type="catalytic activity">
    <reaction evidence="20">
        <text>7,8-dihydropteroate + L-glutamate + ATP = 7,8-dihydrofolate + ADP + phosphate + H(+)</text>
        <dbReference type="Rhea" id="RHEA:23584"/>
        <dbReference type="ChEBI" id="CHEBI:15378"/>
        <dbReference type="ChEBI" id="CHEBI:17839"/>
        <dbReference type="ChEBI" id="CHEBI:29985"/>
        <dbReference type="ChEBI" id="CHEBI:30616"/>
        <dbReference type="ChEBI" id="CHEBI:43474"/>
        <dbReference type="ChEBI" id="CHEBI:57451"/>
        <dbReference type="ChEBI" id="CHEBI:456216"/>
        <dbReference type="EC" id="6.3.2.12"/>
    </reaction>
</comment>
<feature type="domain" description="Mur ligase central" evidence="23">
    <location>
        <begin position="51"/>
        <end position="270"/>
    </location>
</feature>
<keyword evidence="10 21" id="KW-0547">Nucleotide-binding</keyword>
<evidence type="ECO:0000256" key="21">
    <source>
        <dbReference type="PIRNR" id="PIRNR001563"/>
    </source>
</evidence>
<dbReference type="EC" id="6.3.2.12" evidence="5"/>
<evidence type="ECO:0000256" key="7">
    <source>
        <dbReference type="ARBA" id="ARBA00019357"/>
    </source>
</evidence>
<evidence type="ECO:0000259" key="23">
    <source>
        <dbReference type="Pfam" id="PF08245"/>
    </source>
</evidence>
<evidence type="ECO:0000256" key="2">
    <source>
        <dbReference type="ARBA" id="ARBA00004799"/>
    </source>
</evidence>
<proteinExistence type="inferred from homology"/>
<evidence type="ECO:0000259" key="22">
    <source>
        <dbReference type="Pfam" id="PF02875"/>
    </source>
</evidence>
<evidence type="ECO:0000256" key="15">
    <source>
        <dbReference type="ARBA" id="ARBA00030592"/>
    </source>
</evidence>